<dbReference type="RefSeq" id="WP_146922189.1">
    <property type="nucleotide sequence ID" value="NZ_CP042430.1"/>
</dbReference>
<dbReference type="Proteomes" id="UP000321805">
    <property type="component" value="Chromosome"/>
</dbReference>
<evidence type="ECO:0000313" key="2">
    <source>
        <dbReference type="Proteomes" id="UP000321805"/>
    </source>
</evidence>
<dbReference type="PANTHER" id="PTHR43883">
    <property type="entry name" value="SLR0207 PROTEIN"/>
    <property type="match status" value="1"/>
</dbReference>
<dbReference type="AlphaFoldDB" id="A0A5B8UA25"/>
<reference evidence="1 2" key="1">
    <citation type="journal article" date="2018" name="J. Microbiol.">
        <title>Baekduia soli gen. nov., sp. nov., a novel bacterium isolated from the soil of Baekdu Mountain and proposal of a novel family name, Baekduiaceae fam. nov.</title>
        <authorList>
            <person name="An D.S."/>
            <person name="Siddiqi M.Z."/>
            <person name="Kim K.H."/>
            <person name="Yu H.S."/>
            <person name="Im W.T."/>
        </authorList>
    </citation>
    <scope>NUCLEOTIDE SEQUENCE [LARGE SCALE GENOMIC DNA]</scope>
    <source>
        <strain evidence="1 2">BR7-21</strain>
    </source>
</reference>
<dbReference type="EMBL" id="CP042430">
    <property type="protein sequence ID" value="QEC49824.1"/>
    <property type="molecule type" value="Genomic_DNA"/>
</dbReference>
<dbReference type="Gene3D" id="3.40.50.300">
    <property type="entry name" value="P-loop containing nucleotide triphosphate hydrolases"/>
    <property type="match status" value="1"/>
</dbReference>
<keyword evidence="2" id="KW-1185">Reference proteome</keyword>
<evidence type="ECO:0000313" key="1">
    <source>
        <dbReference type="EMBL" id="QEC49824.1"/>
    </source>
</evidence>
<accession>A0A5B8UA25</accession>
<dbReference type="OrthoDB" id="9810277at2"/>
<protein>
    <submittedName>
        <fullName evidence="1">AAA family ATPase</fullName>
    </submittedName>
</protein>
<proteinExistence type="predicted"/>
<dbReference type="SUPFAM" id="SSF52540">
    <property type="entry name" value="P-loop containing nucleoside triphosphate hydrolases"/>
    <property type="match status" value="1"/>
</dbReference>
<name>A0A5B8UA25_9ACTN</name>
<dbReference type="KEGG" id="bsol:FSW04_21150"/>
<dbReference type="Pfam" id="PF13671">
    <property type="entry name" value="AAA_33"/>
    <property type="match status" value="1"/>
</dbReference>
<dbReference type="InterPro" id="IPR027417">
    <property type="entry name" value="P-loop_NTPase"/>
</dbReference>
<sequence>MTGPQTAAGPPADLERLPGVEIRETHASRVYLYGDRAYKLRKPVRFPFLDQSTPQARRALALEEVRLNQQLAPGTYLGVRPVDRPDGEDVVVEMRRFDEADTLACRVADGRVAPGTLRDLGARLARFHAGCARTGTGGVRAALGRVQANAAELAELLGPDLTAAELWAVARPLEAFALRRAATLQGRAVAGAWREGHGDLRADHVVVDAGGLRIVDRLEFDVSLRTDDVGCDLAFLLMDLESRGAGEAAAEVLDAYRGAGGDPGDDALVAFWSAYRATVSAKVALLRARQPGGEAARERAVALVALARRLAWRTRTARIVVVCGPPAAGKSTLAAELGRRRGVPVLSSDVVRKAAGGLAATQRAPAEAYSAAASLHVYEELGARAAAALAFHGGAVVDATMGAAASRAAFADALRGAGPVVFAQCSVPAAEADRRARARLGDAARVSDAGPQIAAALRERWEPLDEVGASAHVVLRADRPAGATADELERRLDGGGA</sequence>
<organism evidence="1 2">
    <name type="scientific">Baekduia soli</name>
    <dbReference type="NCBI Taxonomy" id="496014"/>
    <lineage>
        <taxon>Bacteria</taxon>
        <taxon>Bacillati</taxon>
        <taxon>Actinomycetota</taxon>
        <taxon>Thermoleophilia</taxon>
        <taxon>Solirubrobacterales</taxon>
        <taxon>Baekduiaceae</taxon>
        <taxon>Baekduia</taxon>
    </lineage>
</organism>
<dbReference type="PANTHER" id="PTHR43883:SF1">
    <property type="entry name" value="GLUCONOKINASE"/>
    <property type="match status" value="1"/>
</dbReference>
<dbReference type="InterPro" id="IPR011009">
    <property type="entry name" value="Kinase-like_dom_sf"/>
</dbReference>
<dbReference type="InterPro" id="IPR052732">
    <property type="entry name" value="Cell-binding_unc_protein"/>
</dbReference>
<dbReference type="SUPFAM" id="SSF56112">
    <property type="entry name" value="Protein kinase-like (PK-like)"/>
    <property type="match status" value="1"/>
</dbReference>
<gene>
    <name evidence="1" type="ORF">FSW04_21150</name>
</gene>